<dbReference type="PANTHER" id="PTHR11228">
    <property type="entry name" value="RADICAL SAM DOMAIN PROTEIN"/>
    <property type="match status" value="1"/>
</dbReference>
<reference evidence="7" key="2">
    <citation type="journal article" date="2021" name="PeerJ">
        <title>Extensive microbial diversity within the chicken gut microbiome revealed by metagenomics and culture.</title>
        <authorList>
            <person name="Gilroy R."/>
            <person name="Ravi A."/>
            <person name="Getino M."/>
            <person name="Pursley I."/>
            <person name="Horton D.L."/>
            <person name="Alikhan N.F."/>
            <person name="Baker D."/>
            <person name="Gharbi K."/>
            <person name="Hall N."/>
            <person name="Watson M."/>
            <person name="Adriaenssens E.M."/>
            <person name="Foster-Nyarko E."/>
            <person name="Jarju S."/>
            <person name="Secka A."/>
            <person name="Antonio M."/>
            <person name="Oren A."/>
            <person name="Chaudhuri R.R."/>
            <person name="La Ragione R."/>
            <person name="Hildebrand F."/>
            <person name="Pallen M.J."/>
        </authorList>
    </citation>
    <scope>NUCLEOTIDE SEQUENCE</scope>
    <source>
        <strain evidence="7">10037</strain>
    </source>
</reference>
<comment type="cofactor">
    <cofactor evidence="1">
        <name>[4Fe-4S] cluster</name>
        <dbReference type="ChEBI" id="CHEBI:49883"/>
    </cofactor>
</comment>
<gene>
    <name evidence="7" type="ORF">IAB93_00330</name>
</gene>
<dbReference type="Gene3D" id="3.20.20.70">
    <property type="entry name" value="Aldolase class I"/>
    <property type="match status" value="1"/>
</dbReference>
<dbReference type="CDD" id="cd01335">
    <property type="entry name" value="Radical_SAM"/>
    <property type="match status" value="1"/>
</dbReference>
<reference evidence="7" key="1">
    <citation type="submission" date="2020-10" db="EMBL/GenBank/DDBJ databases">
        <authorList>
            <person name="Gilroy R."/>
        </authorList>
    </citation>
    <scope>NUCLEOTIDE SEQUENCE</scope>
    <source>
        <strain evidence="7">10037</strain>
    </source>
</reference>
<evidence type="ECO:0000256" key="2">
    <source>
        <dbReference type="ARBA" id="ARBA00022691"/>
    </source>
</evidence>
<keyword evidence="2" id="KW-0949">S-adenosyl-L-methionine</keyword>
<dbReference type="GO" id="GO:0051536">
    <property type="term" value="F:iron-sulfur cluster binding"/>
    <property type="evidence" value="ECO:0007669"/>
    <property type="project" value="UniProtKB-KW"/>
</dbReference>
<evidence type="ECO:0000313" key="7">
    <source>
        <dbReference type="EMBL" id="MBO8464426.1"/>
    </source>
</evidence>
<dbReference type="SFLD" id="SFLDG01386">
    <property type="entry name" value="main_SPASM_domain-containing"/>
    <property type="match status" value="1"/>
</dbReference>
<dbReference type="Pfam" id="PF13186">
    <property type="entry name" value="SPASM"/>
    <property type="match status" value="1"/>
</dbReference>
<dbReference type="InterPro" id="IPR023885">
    <property type="entry name" value="4Fe4S-binding_SPASM_dom"/>
</dbReference>
<name>A0A9D9I3L3_9BACT</name>
<dbReference type="SFLD" id="SFLDG01067">
    <property type="entry name" value="SPASM/twitch_domain_containing"/>
    <property type="match status" value="1"/>
</dbReference>
<evidence type="ECO:0000256" key="3">
    <source>
        <dbReference type="ARBA" id="ARBA00022723"/>
    </source>
</evidence>
<feature type="domain" description="Radical SAM core" evidence="6">
    <location>
        <begin position="138"/>
        <end position="365"/>
    </location>
</feature>
<dbReference type="Proteomes" id="UP000823597">
    <property type="component" value="Unassembled WGS sequence"/>
</dbReference>
<organism evidence="7 8">
    <name type="scientific">Candidatus Merdivivens pullistercoris</name>
    <dbReference type="NCBI Taxonomy" id="2840873"/>
    <lineage>
        <taxon>Bacteria</taxon>
        <taxon>Pseudomonadati</taxon>
        <taxon>Bacteroidota</taxon>
        <taxon>Bacteroidia</taxon>
        <taxon>Bacteroidales</taxon>
        <taxon>Muribaculaceae</taxon>
        <taxon>Muribaculaceae incertae sedis</taxon>
        <taxon>Candidatus Merdivivens</taxon>
    </lineage>
</organism>
<dbReference type="PROSITE" id="PS51918">
    <property type="entry name" value="RADICAL_SAM"/>
    <property type="match status" value="1"/>
</dbReference>
<dbReference type="GO" id="GO:0046872">
    <property type="term" value="F:metal ion binding"/>
    <property type="evidence" value="ECO:0007669"/>
    <property type="project" value="UniProtKB-KW"/>
</dbReference>
<evidence type="ECO:0000313" key="8">
    <source>
        <dbReference type="Proteomes" id="UP000823597"/>
    </source>
</evidence>
<dbReference type="Pfam" id="PF04055">
    <property type="entry name" value="Radical_SAM"/>
    <property type="match status" value="1"/>
</dbReference>
<proteinExistence type="predicted"/>
<dbReference type="EMBL" id="JADIME010000003">
    <property type="protein sequence ID" value="MBO8464426.1"/>
    <property type="molecule type" value="Genomic_DNA"/>
</dbReference>
<sequence length="516" mass="57856">MVQKIIYRPEWTCGRYNPKAKTAIMYNLISGVSSFFESYSATVIGEILSIPKNGSKGIKSIAENTGVAEESISDFLLVLKDNGLVTDRLLSKDEITELRRQQGKIYRDNPVQKDFGKSIGQVDMSSAEQLYAQSLDISESIPSVMFELTYNCSERCIHCYNSGAARNDCEVSLRNRDEMTLDDYKRVIDQLYDMGLYKVCFSGGDPFSKPHIWEIIDYIYNKDIAFDIFTNGQAIVNDAERLACYYPRLVGLSVYSSIPEIHDRITCVRGSLDRTLSVADRLSNLGVNMAFKCVVFRTNVKSYRTVKGLAEKYGAIPQFEINLTNGVDGDVSVVENLGLPDDVMEIILRDEIVPLYVGAETASGRKMKKPLDAHPCNAGVQSFSITPEGEVQPCCAFPSSFGNIRDMSLRRILQSESLKKWRNVSIGDIGDCGRLEKCNFCFLCVGNGYIEHGTHLKSPQSSCHMAELRYGLAEKLSEGKDPLMGKTIDERLAEIDVPETREFGRNIKENYRNRAL</sequence>
<comment type="caution">
    <text evidence="7">The sequence shown here is derived from an EMBL/GenBank/DDBJ whole genome shotgun (WGS) entry which is preliminary data.</text>
</comment>
<keyword evidence="4" id="KW-0408">Iron</keyword>
<evidence type="ECO:0000256" key="4">
    <source>
        <dbReference type="ARBA" id="ARBA00023004"/>
    </source>
</evidence>
<dbReference type="GO" id="GO:0003824">
    <property type="term" value="F:catalytic activity"/>
    <property type="evidence" value="ECO:0007669"/>
    <property type="project" value="InterPro"/>
</dbReference>
<dbReference type="SUPFAM" id="SSF102114">
    <property type="entry name" value="Radical SAM enzymes"/>
    <property type="match status" value="1"/>
</dbReference>
<dbReference type="AlphaFoldDB" id="A0A9D9I3L3"/>
<dbReference type="PANTHER" id="PTHR11228:SF7">
    <property type="entry name" value="PQQA PEPTIDE CYCLASE"/>
    <property type="match status" value="1"/>
</dbReference>
<dbReference type="SFLD" id="SFLDS00029">
    <property type="entry name" value="Radical_SAM"/>
    <property type="match status" value="1"/>
</dbReference>
<evidence type="ECO:0000259" key="6">
    <source>
        <dbReference type="PROSITE" id="PS51918"/>
    </source>
</evidence>
<dbReference type="InterPro" id="IPR007197">
    <property type="entry name" value="rSAM"/>
</dbReference>
<keyword evidence="5" id="KW-0411">Iron-sulfur</keyword>
<evidence type="ECO:0000256" key="5">
    <source>
        <dbReference type="ARBA" id="ARBA00023014"/>
    </source>
</evidence>
<protein>
    <submittedName>
        <fullName evidence="7">Radical SAM protein</fullName>
    </submittedName>
</protein>
<evidence type="ECO:0000256" key="1">
    <source>
        <dbReference type="ARBA" id="ARBA00001966"/>
    </source>
</evidence>
<dbReference type="InterPro" id="IPR050377">
    <property type="entry name" value="Radical_SAM_PqqE_MftC-like"/>
</dbReference>
<accession>A0A9D9I3L3</accession>
<dbReference type="InterPro" id="IPR058240">
    <property type="entry name" value="rSAM_sf"/>
</dbReference>
<keyword evidence="3" id="KW-0479">Metal-binding</keyword>
<dbReference type="InterPro" id="IPR013785">
    <property type="entry name" value="Aldolase_TIM"/>
</dbReference>